<evidence type="ECO:0000256" key="4">
    <source>
        <dbReference type="ARBA" id="ARBA00023163"/>
    </source>
</evidence>
<evidence type="ECO:0000256" key="6">
    <source>
        <dbReference type="SAM" id="MobiDB-lite"/>
    </source>
</evidence>
<evidence type="ECO:0000256" key="3">
    <source>
        <dbReference type="ARBA" id="ARBA00023125"/>
    </source>
</evidence>
<keyword evidence="5" id="KW-0539">Nucleus</keyword>
<accession>A0A1L9Q1C6</accession>
<dbReference type="PANTHER" id="PTHR46910:SF1">
    <property type="entry name" value="MISCELLANEOUS ZN(II)2CYS6 TRANSCRIPTION FACTOR (EUROFUNG)-RELATED"/>
    <property type="match status" value="1"/>
</dbReference>
<feature type="compositionally biased region" description="Polar residues" evidence="6">
    <location>
        <begin position="114"/>
        <end position="127"/>
    </location>
</feature>
<reference evidence="9" key="1">
    <citation type="journal article" date="2017" name="Genome Biol.">
        <title>Comparative genomics reveals high biological diversity and specific adaptations in the industrially and medically important fungal genus Aspergillus.</title>
        <authorList>
            <person name="de Vries R.P."/>
            <person name="Riley R."/>
            <person name="Wiebenga A."/>
            <person name="Aguilar-Osorio G."/>
            <person name="Amillis S."/>
            <person name="Uchima C.A."/>
            <person name="Anderluh G."/>
            <person name="Asadollahi M."/>
            <person name="Askin M."/>
            <person name="Barry K."/>
            <person name="Battaglia E."/>
            <person name="Bayram O."/>
            <person name="Benocci T."/>
            <person name="Braus-Stromeyer S.A."/>
            <person name="Caldana C."/>
            <person name="Canovas D."/>
            <person name="Cerqueira G.C."/>
            <person name="Chen F."/>
            <person name="Chen W."/>
            <person name="Choi C."/>
            <person name="Clum A."/>
            <person name="Dos Santos R.A."/>
            <person name="Damasio A.R."/>
            <person name="Diallinas G."/>
            <person name="Emri T."/>
            <person name="Fekete E."/>
            <person name="Flipphi M."/>
            <person name="Freyberg S."/>
            <person name="Gallo A."/>
            <person name="Gournas C."/>
            <person name="Habgood R."/>
            <person name="Hainaut M."/>
            <person name="Harispe M.L."/>
            <person name="Henrissat B."/>
            <person name="Hilden K.S."/>
            <person name="Hope R."/>
            <person name="Hossain A."/>
            <person name="Karabika E."/>
            <person name="Karaffa L."/>
            <person name="Karanyi Z."/>
            <person name="Krasevec N."/>
            <person name="Kuo A."/>
            <person name="Kusch H."/>
            <person name="LaButti K."/>
            <person name="Lagendijk E.L."/>
            <person name="Lapidus A."/>
            <person name="Levasseur A."/>
            <person name="Lindquist E."/>
            <person name="Lipzen A."/>
            <person name="Logrieco A.F."/>
            <person name="MacCabe A."/>
            <person name="Maekelae M.R."/>
            <person name="Malavazi I."/>
            <person name="Melin P."/>
            <person name="Meyer V."/>
            <person name="Mielnichuk N."/>
            <person name="Miskei M."/>
            <person name="Molnar A.P."/>
            <person name="Mule G."/>
            <person name="Ngan C.Y."/>
            <person name="Orejas M."/>
            <person name="Orosz E."/>
            <person name="Ouedraogo J.P."/>
            <person name="Overkamp K.M."/>
            <person name="Park H.-S."/>
            <person name="Perrone G."/>
            <person name="Piumi F."/>
            <person name="Punt P.J."/>
            <person name="Ram A.F."/>
            <person name="Ramon A."/>
            <person name="Rauscher S."/>
            <person name="Record E."/>
            <person name="Riano-Pachon D.M."/>
            <person name="Robert V."/>
            <person name="Roehrig J."/>
            <person name="Ruller R."/>
            <person name="Salamov A."/>
            <person name="Salih N.S."/>
            <person name="Samson R.A."/>
            <person name="Sandor E."/>
            <person name="Sanguinetti M."/>
            <person name="Schuetze T."/>
            <person name="Sepcic K."/>
            <person name="Shelest E."/>
            <person name="Sherlock G."/>
            <person name="Sophianopoulou V."/>
            <person name="Squina F.M."/>
            <person name="Sun H."/>
            <person name="Susca A."/>
            <person name="Todd R.B."/>
            <person name="Tsang A."/>
            <person name="Unkles S.E."/>
            <person name="van de Wiele N."/>
            <person name="van Rossen-Uffink D."/>
            <person name="Oliveira J.V."/>
            <person name="Vesth T.C."/>
            <person name="Visser J."/>
            <person name="Yu J.-H."/>
            <person name="Zhou M."/>
            <person name="Andersen M.R."/>
            <person name="Archer D.B."/>
            <person name="Baker S.E."/>
            <person name="Benoit I."/>
            <person name="Brakhage A.A."/>
            <person name="Braus G.H."/>
            <person name="Fischer R."/>
            <person name="Frisvad J.C."/>
            <person name="Goldman G.H."/>
            <person name="Houbraken J."/>
            <person name="Oakley B."/>
            <person name="Pocsi I."/>
            <person name="Scazzocchio C."/>
            <person name="Seiboth B."/>
            <person name="vanKuyk P.A."/>
            <person name="Wortman J."/>
            <person name="Dyer P.S."/>
            <person name="Grigoriev I.V."/>
        </authorList>
    </citation>
    <scope>NUCLEOTIDE SEQUENCE [LARGE SCALE GENOMIC DNA]</scope>
    <source>
        <strain evidence="9">CBS 583.65</strain>
    </source>
</reference>
<evidence type="ECO:0000259" key="7">
    <source>
        <dbReference type="PROSITE" id="PS50048"/>
    </source>
</evidence>
<dbReference type="Gene3D" id="4.10.240.10">
    <property type="entry name" value="Zn(2)-C6 fungal-type DNA-binding domain"/>
    <property type="match status" value="1"/>
</dbReference>
<feature type="domain" description="Zn(2)-C6 fungal-type" evidence="7">
    <location>
        <begin position="15"/>
        <end position="45"/>
    </location>
</feature>
<dbReference type="SMART" id="SM00066">
    <property type="entry name" value="GAL4"/>
    <property type="match status" value="1"/>
</dbReference>
<keyword evidence="2" id="KW-0805">Transcription regulation</keyword>
<dbReference type="PROSITE" id="PS00463">
    <property type="entry name" value="ZN2_CY6_FUNGAL_1"/>
    <property type="match status" value="1"/>
</dbReference>
<dbReference type="InterPro" id="IPR050987">
    <property type="entry name" value="AtrR-like"/>
</dbReference>
<dbReference type="AlphaFoldDB" id="A0A1L9Q1C6"/>
<dbReference type="GO" id="GO:0006351">
    <property type="term" value="P:DNA-templated transcription"/>
    <property type="evidence" value="ECO:0007669"/>
    <property type="project" value="InterPro"/>
</dbReference>
<protein>
    <recommendedName>
        <fullName evidence="7">Zn(2)-C6 fungal-type domain-containing protein</fullName>
    </recommendedName>
</protein>
<dbReference type="CDD" id="cd12148">
    <property type="entry name" value="fungal_TF_MHR"/>
    <property type="match status" value="1"/>
</dbReference>
<keyword evidence="3" id="KW-0238">DNA-binding</keyword>
<dbReference type="CDD" id="cd00067">
    <property type="entry name" value="GAL4"/>
    <property type="match status" value="1"/>
</dbReference>
<dbReference type="InterPro" id="IPR001138">
    <property type="entry name" value="Zn2Cys6_DnaBD"/>
</dbReference>
<keyword evidence="1" id="KW-0479">Metal-binding</keyword>
<proteinExistence type="predicted"/>
<dbReference type="GO" id="GO:0000981">
    <property type="term" value="F:DNA-binding transcription factor activity, RNA polymerase II-specific"/>
    <property type="evidence" value="ECO:0007669"/>
    <property type="project" value="InterPro"/>
</dbReference>
<name>A0A1L9Q1C6_ASPVE</name>
<dbReference type="SMART" id="SM00906">
    <property type="entry name" value="Fungal_trans"/>
    <property type="match status" value="1"/>
</dbReference>
<dbReference type="Pfam" id="PF00172">
    <property type="entry name" value="Zn_clus"/>
    <property type="match status" value="1"/>
</dbReference>
<dbReference type="STRING" id="1036611.A0A1L9Q1C6"/>
<dbReference type="GeneID" id="63723354"/>
<gene>
    <name evidence="8" type="ORF">ASPVEDRAFT_142510</name>
</gene>
<sequence length="677" mass="74716">MDRPPPAKRPRLSMACNICRQRKVKCDAEYPKCRNCRARNQSCVTTDPQRPGCPGVREWLELPEKGQNNITTAPVNGASQETVSGSGLSPARHAQTGEGEAGPDSEESPVRQPFDTSVNTEQGTNRTKILGGSSSQCLAKSLDVYFKAVRMKPVSGFFRHGMRHAEELDIALALMLPDLPDAQRRGRFLAVYQSRIYPLYPFFSLAALTAKEGERYLHAAASLLAHIIVVPYVPTVQALLLFTIAYRGHNQEGLAWQTLGMAIRIAYTLGLHRPSKHTCKESAEHNLHTHIWAVCCSFEKVMHLASGWPTLIPDDLMAQPESLTSTKNRFLQWHLGLAHYQGSISQHLYSYRRSTSQSNSTDRQILLDTARLDRGLLSWANQIPSELRPGNDIICSNDEFHIIAFLSIEYHGTMIALHRAALIAPKSKIEEEVMKHCPDDPSRFRLANGETVCVNSARAIAKLSIELQDRGSDSCLIPAGTAGLACISLAIYLLKNPSSRLQATDMQLLKACLSYSSTRFAQCNIDPRYIEGLAMIYEQIQSRLEGLPGGAAESKPAISNPLCPLPTPASNAPVTPVTAHGSNHGRTNGLHQLGPRRAQSFSHPVSDVRGSIQPDWTHPVQDLSLDNNTNSFLELPGPDTADLPNGLDEMYPFEGFNVEDLWNWMLYFDSPPSADVA</sequence>
<dbReference type="Proteomes" id="UP000184073">
    <property type="component" value="Unassembled WGS sequence"/>
</dbReference>
<evidence type="ECO:0000313" key="9">
    <source>
        <dbReference type="Proteomes" id="UP000184073"/>
    </source>
</evidence>
<feature type="region of interest" description="Disordered" evidence="6">
    <location>
        <begin position="68"/>
        <end position="127"/>
    </location>
</feature>
<dbReference type="Pfam" id="PF04082">
    <property type="entry name" value="Fungal_trans"/>
    <property type="match status" value="1"/>
</dbReference>
<keyword evidence="9" id="KW-1185">Reference proteome</keyword>
<evidence type="ECO:0000256" key="2">
    <source>
        <dbReference type="ARBA" id="ARBA00023015"/>
    </source>
</evidence>
<feature type="compositionally biased region" description="Polar residues" evidence="6">
    <location>
        <begin position="68"/>
        <end position="87"/>
    </location>
</feature>
<dbReference type="EMBL" id="KV878137">
    <property type="protein sequence ID" value="OJJ07526.1"/>
    <property type="molecule type" value="Genomic_DNA"/>
</dbReference>
<keyword evidence="4" id="KW-0804">Transcription</keyword>
<dbReference type="SUPFAM" id="SSF57701">
    <property type="entry name" value="Zn2/Cys6 DNA-binding domain"/>
    <property type="match status" value="1"/>
</dbReference>
<dbReference type="InterPro" id="IPR007219">
    <property type="entry name" value="XnlR_reg_dom"/>
</dbReference>
<evidence type="ECO:0000256" key="5">
    <source>
        <dbReference type="ARBA" id="ARBA00023242"/>
    </source>
</evidence>
<dbReference type="PROSITE" id="PS50048">
    <property type="entry name" value="ZN2_CY6_FUNGAL_2"/>
    <property type="match status" value="1"/>
</dbReference>
<evidence type="ECO:0000313" key="8">
    <source>
        <dbReference type="EMBL" id="OJJ07526.1"/>
    </source>
</evidence>
<organism evidence="8 9">
    <name type="scientific">Aspergillus versicolor CBS 583.65</name>
    <dbReference type="NCBI Taxonomy" id="1036611"/>
    <lineage>
        <taxon>Eukaryota</taxon>
        <taxon>Fungi</taxon>
        <taxon>Dikarya</taxon>
        <taxon>Ascomycota</taxon>
        <taxon>Pezizomycotina</taxon>
        <taxon>Eurotiomycetes</taxon>
        <taxon>Eurotiomycetidae</taxon>
        <taxon>Eurotiales</taxon>
        <taxon>Aspergillaceae</taxon>
        <taxon>Aspergillus</taxon>
        <taxon>Aspergillus subgen. Nidulantes</taxon>
    </lineage>
</organism>
<dbReference type="GO" id="GO:0003677">
    <property type="term" value="F:DNA binding"/>
    <property type="evidence" value="ECO:0007669"/>
    <property type="project" value="UniProtKB-KW"/>
</dbReference>
<dbReference type="GO" id="GO:0008270">
    <property type="term" value="F:zinc ion binding"/>
    <property type="evidence" value="ECO:0007669"/>
    <property type="project" value="InterPro"/>
</dbReference>
<evidence type="ECO:0000256" key="1">
    <source>
        <dbReference type="ARBA" id="ARBA00022723"/>
    </source>
</evidence>
<dbReference type="RefSeq" id="XP_040673288.1">
    <property type="nucleotide sequence ID" value="XM_040807843.1"/>
</dbReference>
<dbReference type="VEuPathDB" id="FungiDB:ASPVEDRAFT_142510"/>
<dbReference type="OrthoDB" id="3037908at2759"/>
<dbReference type="InterPro" id="IPR036864">
    <property type="entry name" value="Zn2-C6_fun-type_DNA-bd_sf"/>
</dbReference>
<dbReference type="PANTHER" id="PTHR46910">
    <property type="entry name" value="TRANSCRIPTION FACTOR PDR1"/>
    <property type="match status" value="1"/>
</dbReference>